<dbReference type="RefSeq" id="WP_338277127.1">
    <property type="nucleotide sequence ID" value="NZ_BTTX01000002.1"/>
</dbReference>
<organism evidence="1 2">
    <name type="scientific">Corallococcus caeni</name>
    <dbReference type="NCBI Taxonomy" id="3082388"/>
    <lineage>
        <taxon>Bacteria</taxon>
        <taxon>Pseudomonadati</taxon>
        <taxon>Myxococcota</taxon>
        <taxon>Myxococcia</taxon>
        <taxon>Myxococcales</taxon>
        <taxon>Cystobacterineae</taxon>
        <taxon>Myxococcaceae</taxon>
        <taxon>Corallococcus</taxon>
    </lineage>
</organism>
<dbReference type="InterPro" id="IPR016024">
    <property type="entry name" value="ARM-type_fold"/>
</dbReference>
<dbReference type="InterPro" id="IPR014721">
    <property type="entry name" value="Ribsml_uS5_D2-typ_fold_subgr"/>
</dbReference>
<dbReference type="Gene3D" id="3.40.50.300">
    <property type="entry name" value="P-loop containing nucleotide triphosphate hydrolases"/>
    <property type="match status" value="1"/>
</dbReference>
<evidence type="ECO:0000313" key="2">
    <source>
        <dbReference type="Proteomes" id="UP001342631"/>
    </source>
</evidence>
<evidence type="ECO:0000313" key="1">
    <source>
        <dbReference type="EMBL" id="GMU06324.1"/>
    </source>
</evidence>
<evidence type="ECO:0008006" key="3">
    <source>
        <dbReference type="Google" id="ProtNLM"/>
    </source>
</evidence>
<dbReference type="EMBL" id="BTTX01000002">
    <property type="protein sequence ID" value="GMU06324.1"/>
    <property type="molecule type" value="Genomic_DNA"/>
</dbReference>
<accession>A0ABQ6QQM4</accession>
<proteinExistence type="predicted"/>
<comment type="caution">
    <text evidence="1">The sequence shown here is derived from an EMBL/GenBank/DDBJ whole genome shotgun (WGS) entry which is preliminary data.</text>
</comment>
<sequence>MSRSEIQRHLEELMARGLPHRAWDAACSLIKEEGDPTLRRVLKYGFLRTYLVHRLPASFWDERRREEARRLGVTPVTSRLRVGEVAFPVVFPAQETGCFVVAAVRPIDALQDEFPRAGEVDEDARQAMQQALDAARRLMGEQRRFRVSLDKPFSEIIKGSSCGLAVALAALSCIEEHELDDSIVATGEVTRELAVNPVRDMDGKLALRREARPRAWLLCPKGDCEGEGLIPVSRLEDARTVAWQPSPEAQERALAQLKRARAEDPAHLSSRGLVKLGGGADVTSLELLGFAVAPSLYDESKEQADSETELRRQWRDPELTPEAREELRRKLQWMEERHWGARRDRPSSFAEVLHHHLRFTVIGDPGAGKSLLTRLVFLACSPSETGERARVLLRGRAGFNSHAVAAIESLRDMLPVRLSLADFGRSLAKDAALSLEEFIRRGLREERAVPALFEGLGALLEAGRLFALCDGLDEAAEELRERVVDGLLAFARSYPRARMLVTSRPHGYYPKVEGFHHTQLALLDPSQRRQLVARLHRLVETRGRPGPEGIARARRRTNALLLAIEKREEWEQLSGNPLLLTLSALTRTNAEGVPEHQVVVFEELIQTILGKWRSALKRPPAEVDRILQVWSAVASELVHQEERDVVGRAKLLRMLSARLGGGPAPSPIDAKTALDLALEAGLVRENGATVSFWHSTFAEFLAARFLAGDGSGAVERLLKSHLTPLTLQFAAALLDRVLDAHDECNALATKLLDQDGEGVQQLLRPGLCTVSGWLVDGVRFSADTRERIWETWLEVLEKSPPSLLWGDFGRFAERVPLASLAPRLVARLVRIDTHRAEEIREGVARVVAPAAREEPAVRAACEQWMREPSHSSLRLYGAYGLARASVGAWSDEVIDALGQVRATRNYSLHAIRELVRGSGEPTLARLRELVRARLPSDEGRDKPREERSAEEVRVESELRNRRSSAASLLMVAGYWDEEIARELRLLLESPSISFHDAELQSMVRFCADEGAVREALLEWMRDSSTLGTRARNIVRDVAPLYEDMPQKVLESMAGAADKEREQLESLLVAMGEELYTLPDLLRRCLEHEERTEQRMSAARILRRLAPEDGCLHEALRRGMNGRDDAARARWAWLALGLEQGLSEAAMETLLACSRSPDWAVRMWVYDGHPAKLVYQLRTNRLEGWLECAADRQVAAAARLDALEAVAQVQALSEQVVPILRELLHAEDMNVRRAAARKLLWRNALDDQAVTILAEAAVRAKEEEERARLWELHRTAPLAAVTVRVLLRELAHMTPPKDALNTPLETGNWPFLVSDLAKKDPSCAEDLLDALEQPGLASHVAMVALSSLLKRHAGVRDLFRERLRRARRGMSPLGQFHLIRLGLWDEEKYPEAIELARAMEPSLLTLEQLDMLAGLLRSADALQDAARLWRLVLQGEDLDLVLVAAEALVAWFPDDVAKWIQSTSERLSGSPDPMHRLEAARFALRYGLMEEEARTALLDCLKQDGRASMRGCDRTWLWRFGDSPSPANGLLLDELFLSSSRVDFEAMHALFGHWPEFGLQRLALWLEDDDFERFSRAVKILEKQAAYRDRVCTALGVRLSSGPAEQLEHVIQFVEEYGFYSQNMAERFLTRYVSEATSKREVRGCLGYWLNNRPELWAVFRRQEPGRHALLSDCLFEHQRVVPDAVAFAVAFVLAHAGSPQARSVGNQLQRWCKPPQARGAVRERAEARPPLWSPKDVRQWVREALAAQTISADLFAITEFDRLAALGRLPARQRIENLRRALAIDIASVEEDEDQHLYLQALAARGLLELGDRDTRIPSVLEATVHMLAKTHDFETFQFASVLKTLQPANEALRDALVRTVRGTWMLSFERLPDLFEWTGLSVEERIHVLSARLDMERGCDEAPDIFETLEKIGCPPERRASLLLDFVSMHEVRLSTSIKLALAARPELTPLQQVKLLLGAIMGAQNRDLDQALKEWIERFASRAVLAGQEGRLSYGNSNYLSLRQHILARISTVDDPALVERALTELVTARTDDLRTLHRCARTGQPLSPAEWSELLALLTLGHRDKDATRLAKEWLTLELWRTCEPARVDAWFRS</sequence>
<reference evidence="1 2" key="1">
    <citation type="journal article" date="2024" name="Arch. Microbiol.">
        <title>Corallococcus caeni sp. nov., a novel myxobacterium isolated from activated sludge.</title>
        <authorList>
            <person name="Tomita S."/>
            <person name="Nakai R."/>
            <person name="Kuroda K."/>
            <person name="Kurashita H."/>
            <person name="Hatamoto M."/>
            <person name="Yamaguchi T."/>
            <person name="Narihiro T."/>
        </authorList>
    </citation>
    <scope>NUCLEOTIDE SEQUENCE [LARGE SCALE GENOMIC DNA]</scope>
    <source>
        <strain evidence="1 2">NO1</strain>
    </source>
</reference>
<dbReference type="Gene3D" id="3.30.230.10">
    <property type="match status" value="1"/>
</dbReference>
<dbReference type="SUPFAM" id="SSF48371">
    <property type="entry name" value="ARM repeat"/>
    <property type="match status" value="2"/>
</dbReference>
<dbReference type="InterPro" id="IPR020568">
    <property type="entry name" value="Ribosomal_Su5_D2-typ_SF"/>
</dbReference>
<protein>
    <recommendedName>
        <fullName evidence="3">NACHT domain-containing protein</fullName>
    </recommendedName>
</protein>
<keyword evidence="2" id="KW-1185">Reference proteome</keyword>
<gene>
    <name evidence="1" type="ORF">ASNO1_25770</name>
</gene>
<dbReference type="SUPFAM" id="SSF54211">
    <property type="entry name" value="Ribosomal protein S5 domain 2-like"/>
    <property type="match status" value="1"/>
</dbReference>
<dbReference type="Proteomes" id="UP001342631">
    <property type="component" value="Unassembled WGS sequence"/>
</dbReference>
<name>A0ABQ6QQM4_9BACT</name>
<dbReference type="InterPro" id="IPR027417">
    <property type="entry name" value="P-loop_NTPase"/>
</dbReference>